<feature type="non-terminal residue" evidence="1">
    <location>
        <position position="1"/>
    </location>
</feature>
<reference evidence="1 2" key="1">
    <citation type="submission" date="2021-06" db="EMBL/GenBank/DDBJ databases">
        <authorList>
            <person name="Kallberg Y."/>
            <person name="Tangrot J."/>
            <person name="Rosling A."/>
        </authorList>
    </citation>
    <scope>NUCLEOTIDE SEQUENCE [LARGE SCALE GENOMIC DNA]</scope>
    <source>
        <strain evidence="1 2">120-4 pot B 10/14</strain>
    </source>
</reference>
<keyword evidence="2" id="KW-1185">Reference proteome</keyword>
<organism evidence="1 2">
    <name type="scientific">Gigaspora margarita</name>
    <dbReference type="NCBI Taxonomy" id="4874"/>
    <lineage>
        <taxon>Eukaryota</taxon>
        <taxon>Fungi</taxon>
        <taxon>Fungi incertae sedis</taxon>
        <taxon>Mucoromycota</taxon>
        <taxon>Glomeromycotina</taxon>
        <taxon>Glomeromycetes</taxon>
        <taxon>Diversisporales</taxon>
        <taxon>Gigasporaceae</taxon>
        <taxon>Gigaspora</taxon>
    </lineage>
</organism>
<protein>
    <submittedName>
        <fullName evidence="1">481_t:CDS:1</fullName>
    </submittedName>
</protein>
<proteinExistence type="predicted"/>
<sequence>TSNTKFILDQCEHSSIALTANKKKIVLSIYNYIHSLEIINLCKEVSLTTDIGKAAIACILAEFYETRTFIASDQGHQSSRLLK</sequence>
<dbReference type="EMBL" id="CAJVQB010051565">
    <property type="protein sequence ID" value="CAG8835483.1"/>
    <property type="molecule type" value="Genomic_DNA"/>
</dbReference>
<dbReference type="Proteomes" id="UP000789901">
    <property type="component" value="Unassembled WGS sequence"/>
</dbReference>
<comment type="caution">
    <text evidence="1">The sequence shown here is derived from an EMBL/GenBank/DDBJ whole genome shotgun (WGS) entry which is preliminary data.</text>
</comment>
<name>A0ABN7WMF7_GIGMA</name>
<evidence type="ECO:0000313" key="2">
    <source>
        <dbReference type="Proteomes" id="UP000789901"/>
    </source>
</evidence>
<gene>
    <name evidence="1" type="ORF">GMARGA_LOCUS32592</name>
</gene>
<evidence type="ECO:0000313" key="1">
    <source>
        <dbReference type="EMBL" id="CAG8835483.1"/>
    </source>
</evidence>
<accession>A0ABN7WMF7</accession>